<dbReference type="InterPro" id="IPR029063">
    <property type="entry name" value="SAM-dependent_MTases_sf"/>
</dbReference>
<dbReference type="Proteomes" id="UP001276659">
    <property type="component" value="Unassembled WGS sequence"/>
</dbReference>
<protein>
    <recommendedName>
        <fullName evidence="1">Methyltransferase type 12 domain-containing protein</fullName>
    </recommendedName>
</protein>
<feature type="domain" description="Methyltransferase type 12" evidence="1">
    <location>
        <begin position="60"/>
        <end position="154"/>
    </location>
</feature>
<dbReference type="PANTHER" id="PTHR43591">
    <property type="entry name" value="METHYLTRANSFERASE"/>
    <property type="match status" value="1"/>
</dbReference>
<dbReference type="SUPFAM" id="SSF53335">
    <property type="entry name" value="S-adenosyl-L-methionine-dependent methyltransferases"/>
    <property type="match status" value="1"/>
</dbReference>
<dbReference type="Pfam" id="PF08242">
    <property type="entry name" value="Methyltransf_12"/>
    <property type="match status" value="1"/>
</dbReference>
<accession>A0AAE0DJJ2</accession>
<dbReference type="EMBL" id="JASNWA010000008">
    <property type="protein sequence ID" value="KAK3171655.1"/>
    <property type="molecule type" value="Genomic_DNA"/>
</dbReference>
<comment type="caution">
    <text evidence="2">The sequence shown here is derived from an EMBL/GenBank/DDBJ whole genome shotgun (WGS) entry which is preliminary data.</text>
</comment>
<dbReference type="PANTHER" id="PTHR43591:SF96">
    <property type="entry name" value="PUTATIVE-RELATED"/>
    <property type="match status" value="1"/>
</dbReference>
<dbReference type="Gene3D" id="3.40.50.150">
    <property type="entry name" value="Vaccinia Virus protein VP39"/>
    <property type="match status" value="1"/>
</dbReference>
<dbReference type="AlphaFoldDB" id="A0AAE0DJJ2"/>
<evidence type="ECO:0000313" key="2">
    <source>
        <dbReference type="EMBL" id="KAK3171655.1"/>
    </source>
</evidence>
<evidence type="ECO:0000259" key="1">
    <source>
        <dbReference type="Pfam" id="PF08242"/>
    </source>
</evidence>
<dbReference type="CDD" id="cd02440">
    <property type="entry name" value="AdoMet_MTases"/>
    <property type="match status" value="1"/>
</dbReference>
<organism evidence="2 3">
    <name type="scientific">Lepraria neglecta</name>
    <dbReference type="NCBI Taxonomy" id="209136"/>
    <lineage>
        <taxon>Eukaryota</taxon>
        <taxon>Fungi</taxon>
        <taxon>Dikarya</taxon>
        <taxon>Ascomycota</taxon>
        <taxon>Pezizomycotina</taxon>
        <taxon>Lecanoromycetes</taxon>
        <taxon>OSLEUM clade</taxon>
        <taxon>Lecanoromycetidae</taxon>
        <taxon>Lecanorales</taxon>
        <taxon>Lecanorineae</taxon>
        <taxon>Stereocaulaceae</taxon>
        <taxon>Lepraria</taxon>
    </lineage>
</organism>
<evidence type="ECO:0000313" key="3">
    <source>
        <dbReference type="Proteomes" id="UP001276659"/>
    </source>
</evidence>
<dbReference type="InterPro" id="IPR013217">
    <property type="entry name" value="Methyltransf_12"/>
</dbReference>
<sequence>MGSQPLSKQDTYVLARDFKSASRLNYEHYLWHETIGYDLHPEILATLPSSVDQASIKIADIACGTAIWLRRVAQQLPHAHLDGYDISLAQCPPVQWLPKNVRLREWDLFNEPSEETLGAYDVVHVRLLFVVVRDSDPRPILRNLKRLLRPGGYLQWDELNVSKSFILRAEEGIEAPVMEGKLEFLEKVGKWVAELAKCMEECGFEGSKLWEAPEREDLAKAFFDNHLAKDEEMAEKSLDREMLLEQNRVMCEESRWGVVLCTPKVVYTARKGLEENGVAVV</sequence>
<proteinExistence type="predicted"/>
<name>A0AAE0DJJ2_9LECA</name>
<reference evidence="2" key="1">
    <citation type="submission" date="2022-11" db="EMBL/GenBank/DDBJ databases">
        <title>Chromosomal genome sequence assembly and mating type (MAT) locus characterization of the leprose asexual lichenized fungus Lepraria neglecta (Nyl.) Erichsen.</title>
        <authorList>
            <person name="Allen J.L."/>
            <person name="Pfeffer B."/>
        </authorList>
    </citation>
    <scope>NUCLEOTIDE SEQUENCE</scope>
    <source>
        <strain evidence="2">Allen 5258</strain>
    </source>
</reference>
<gene>
    <name evidence="2" type="ORF">OEA41_003739</name>
</gene>
<keyword evidence="3" id="KW-1185">Reference proteome</keyword>